<gene>
    <name evidence="2" type="ORF">TNCT_613511</name>
</gene>
<dbReference type="PROSITE" id="PS50878">
    <property type="entry name" value="RT_POL"/>
    <property type="match status" value="1"/>
</dbReference>
<dbReference type="Proteomes" id="UP000887116">
    <property type="component" value="Unassembled WGS sequence"/>
</dbReference>
<sequence length="88" mass="9838">MPVSISPWIHLCHGLPQGAALSCLLFNIMVDDLEPAIQKIPKVFCLFFADDEVIWDTGNKICSLEDDMNSSLLNLATWDNTNKMEVSI</sequence>
<proteinExistence type="predicted"/>
<keyword evidence="3" id="KW-1185">Reference proteome</keyword>
<dbReference type="OrthoDB" id="6432499at2759"/>
<reference evidence="2" key="1">
    <citation type="submission" date="2020-07" db="EMBL/GenBank/DDBJ databases">
        <title>Multicomponent nature underlies the extraordinary mechanical properties of spider dragline silk.</title>
        <authorList>
            <person name="Kono N."/>
            <person name="Nakamura H."/>
            <person name="Mori M."/>
            <person name="Yoshida Y."/>
            <person name="Ohtoshi R."/>
            <person name="Malay A.D."/>
            <person name="Moran D.A.P."/>
            <person name="Tomita M."/>
            <person name="Numata K."/>
            <person name="Arakawa K."/>
        </authorList>
    </citation>
    <scope>NUCLEOTIDE SEQUENCE</scope>
</reference>
<protein>
    <recommendedName>
        <fullName evidence="1">Reverse transcriptase domain-containing protein</fullName>
    </recommendedName>
</protein>
<evidence type="ECO:0000313" key="2">
    <source>
        <dbReference type="EMBL" id="GFQ85442.1"/>
    </source>
</evidence>
<evidence type="ECO:0000259" key="1">
    <source>
        <dbReference type="PROSITE" id="PS50878"/>
    </source>
</evidence>
<dbReference type="InterPro" id="IPR000477">
    <property type="entry name" value="RT_dom"/>
</dbReference>
<comment type="caution">
    <text evidence="2">The sequence shown here is derived from an EMBL/GenBank/DDBJ whole genome shotgun (WGS) entry which is preliminary data.</text>
</comment>
<dbReference type="Pfam" id="PF00078">
    <property type="entry name" value="RVT_1"/>
    <property type="match status" value="1"/>
</dbReference>
<feature type="domain" description="Reverse transcriptase" evidence="1">
    <location>
        <begin position="1"/>
        <end position="88"/>
    </location>
</feature>
<accession>A0A8X6I125</accession>
<dbReference type="AlphaFoldDB" id="A0A8X6I125"/>
<organism evidence="2 3">
    <name type="scientific">Trichonephila clavata</name>
    <name type="common">Joro spider</name>
    <name type="synonym">Nephila clavata</name>
    <dbReference type="NCBI Taxonomy" id="2740835"/>
    <lineage>
        <taxon>Eukaryota</taxon>
        <taxon>Metazoa</taxon>
        <taxon>Ecdysozoa</taxon>
        <taxon>Arthropoda</taxon>
        <taxon>Chelicerata</taxon>
        <taxon>Arachnida</taxon>
        <taxon>Araneae</taxon>
        <taxon>Araneomorphae</taxon>
        <taxon>Entelegynae</taxon>
        <taxon>Araneoidea</taxon>
        <taxon>Nephilidae</taxon>
        <taxon>Trichonephila</taxon>
    </lineage>
</organism>
<dbReference type="EMBL" id="BMAO01022909">
    <property type="protein sequence ID" value="GFQ85442.1"/>
    <property type="molecule type" value="Genomic_DNA"/>
</dbReference>
<name>A0A8X6I125_TRICU</name>
<evidence type="ECO:0000313" key="3">
    <source>
        <dbReference type="Proteomes" id="UP000887116"/>
    </source>
</evidence>